<comment type="caution">
    <text evidence="1">The sequence shown here is derived from an EMBL/GenBank/DDBJ whole genome shotgun (WGS) entry which is preliminary data.</text>
</comment>
<evidence type="ECO:0000313" key="1">
    <source>
        <dbReference type="EMBL" id="KAI4326235.1"/>
    </source>
</evidence>
<organism evidence="1 2">
    <name type="scientific">Melastoma candidum</name>
    <dbReference type="NCBI Taxonomy" id="119954"/>
    <lineage>
        <taxon>Eukaryota</taxon>
        <taxon>Viridiplantae</taxon>
        <taxon>Streptophyta</taxon>
        <taxon>Embryophyta</taxon>
        <taxon>Tracheophyta</taxon>
        <taxon>Spermatophyta</taxon>
        <taxon>Magnoliopsida</taxon>
        <taxon>eudicotyledons</taxon>
        <taxon>Gunneridae</taxon>
        <taxon>Pentapetalae</taxon>
        <taxon>rosids</taxon>
        <taxon>malvids</taxon>
        <taxon>Myrtales</taxon>
        <taxon>Melastomataceae</taxon>
        <taxon>Melastomatoideae</taxon>
        <taxon>Melastomateae</taxon>
        <taxon>Melastoma</taxon>
    </lineage>
</organism>
<gene>
    <name evidence="1" type="ORF">MLD38_031568</name>
</gene>
<keyword evidence="2" id="KW-1185">Reference proteome</keyword>
<name>A0ACB9MQM8_9MYRT</name>
<dbReference type="Proteomes" id="UP001057402">
    <property type="component" value="Chromosome 9"/>
</dbReference>
<evidence type="ECO:0000313" key="2">
    <source>
        <dbReference type="Proteomes" id="UP001057402"/>
    </source>
</evidence>
<reference evidence="2" key="1">
    <citation type="journal article" date="2023" name="Front. Plant Sci.">
        <title>Chromosomal-level genome assembly of Melastoma candidum provides insights into trichome evolution.</title>
        <authorList>
            <person name="Zhong Y."/>
            <person name="Wu W."/>
            <person name="Sun C."/>
            <person name="Zou P."/>
            <person name="Liu Y."/>
            <person name="Dai S."/>
            <person name="Zhou R."/>
        </authorList>
    </citation>
    <scope>NUCLEOTIDE SEQUENCE [LARGE SCALE GENOMIC DNA]</scope>
</reference>
<proteinExistence type="predicted"/>
<sequence length="218" mass="23596">MWRSTSAVHRRLDFSVIVVITLLSLLIFFPPISAQARPLFLPSVNVDGKLWWRIYLLTWGSPGRSPRTRPSVSPQISPVLGDSHVSATPRPPPPPPAVSPPIRPGRSGPQSLGNSRTSATPRPPPPPPNTSPPIIPVRSGSTSLGDSHPSATRRPPPPPPRVSPPSHQVVDPDGDIVMVSDPYRPARTPPPPPRVYPPTRPISSDIIRQTPPSGHPYY</sequence>
<accession>A0ACB9MQM8</accession>
<dbReference type="EMBL" id="CM042888">
    <property type="protein sequence ID" value="KAI4326235.1"/>
    <property type="molecule type" value="Genomic_DNA"/>
</dbReference>
<protein>
    <submittedName>
        <fullName evidence="1">Uncharacterized protein</fullName>
    </submittedName>
</protein>